<dbReference type="Proteomes" id="UP001530400">
    <property type="component" value="Unassembled WGS sequence"/>
</dbReference>
<organism evidence="2 3">
    <name type="scientific">Cyclotella atomus</name>
    <dbReference type="NCBI Taxonomy" id="382360"/>
    <lineage>
        <taxon>Eukaryota</taxon>
        <taxon>Sar</taxon>
        <taxon>Stramenopiles</taxon>
        <taxon>Ochrophyta</taxon>
        <taxon>Bacillariophyta</taxon>
        <taxon>Coscinodiscophyceae</taxon>
        <taxon>Thalassiosirophycidae</taxon>
        <taxon>Stephanodiscales</taxon>
        <taxon>Stephanodiscaceae</taxon>
        <taxon>Cyclotella</taxon>
    </lineage>
</organism>
<proteinExistence type="predicted"/>
<protein>
    <submittedName>
        <fullName evidence="2">Uncharacterized protein</fullName>
    </submittedName>
</protein>
<evidence type="ECO:0000313" key="2">
    <source>
        <dbReference type="EMBL" id="KAL3796904.1"/>
    </source>
</evidence>
<name>A0ABD3QAJ3_9STRA</name>
<keyword evidence="3" id="KW-1185">Reference proteome</keyword>
<feature type="region of interest" description="Disordered" evidence="1">
    <location>
        <begin position="148"/>
        <end position="170"/>
    </location>
</feature>
<evidence type="ECO:0000256" key="1">
    <source>
        <dbReference type="SAM" id="MobiDB-lite"/>
    </source>
</evidence>
<comment type="caution">
    <text evidence="2">The sequence shown here is derived from an EMBL/GenBank/DDBJ whole genome shotgun (WGS) entry which is preliminary data.</text>
</comment>
<reference evidence="2 3" key="1">
    <citation type="submission" date="2024-10" db="EMBL/GenBank/DDBJ databases">
        <title>Updated reference genomes for cyclostephanoid diatoms.</title>
        <authorList>
            <person name="Roberts W.R."/>
            <person name="Alverson A.J."/>
        </authorList>
    </citation>
    <scope>NUCLEOTIDE SEQUENCE [LARGE SCALE GENOMIC DNA]</scope>
    <source>
        <strain evidence="2 3">AJA010-31</strain>
    </source>
</reference>
<dbReference type="EMBL" id="JALLPJ020000273">
    <property type="protein sequence ID" value="KAL3796904.1"/>
    <property type="molecule type" value="Genomic_DNA"/>
</dbReference>
<feature type="region of interest" description="Disordered" evidence="1">
    <location>
        <begin position="1"/>
        <end position="25"/>
    </location>
</feature>
<dbReference type="AlphaFoldDB" id="A0ABD3QAJ3"/>
<gene>
    <name evidence="2" type="ORF">ACHAWO_010665</name>
</gene>
<evidence type="ECO:0000313" key="3">
    <source>
        <dbReference type="Proteomes" id="UP001530400"/>
    </source>
</evidence>
<sequence>MADVPNPADSLADDEVVAPPQPQLPSSIQSVWDHPLVEMIQEPLPAGSVAKQKVSWKCLAPGCGKQWNGANSSKALAHGSRDPDYCLQLHVQACKGTASREAIDLFCSLIQKRARKKTATKRANDIISEDLAASAAIVSDAIQEKKKSRQGSQGFASANPDLSRKAENGRQLDVQSSFEKGTISGCNSADLDSAIAQLVYCKGLPFSFAECPYFKRMLEIARCAPRGYQPPKKGILGGEMLDLAYKAQLGRDMEKLLIDSEIYGLSFFGDGATIRKCPLVNIFASALNSPAVLIEIVDCTARLLEGEKKDGAFISSLFLPVMEALDKLKDKADIVFFDGGSNFQLAGRIIQARFPRITVVHGLEHVLSLVFEDISKISVIRVSLV</sequence>
<accession>A0ABD3QAJ3</accession>